<dbReference type="PANTHER" id="PTHR34374">
    <property type="entry name" value="LARGE RIBOSOMAL RNA SUBUNIT ACCUMULATION PROTEIN YCED HOMOLOG 1, CHLOROPLASTIC"/>
    <property type="match status" value="1"/>
</dbReference>
<dbReference type="Pfam" id="PF02620">
    <property type="entry name" value="YceD"/>
    <property type="match status" value="1"/>
</dbReference>
<keyword evidence="2" id="KW-1185">Reference proteome</keyword>
<evidence type="ECO:0008006" key="3">
    <source>
        <dbReference type="Google" id="ProtNLM"/>
    </source>
</evidence>
<organism evidence="1 2">
    <name type="scientific">Kosmotoga arenicorallina S304</name>
    <dbReference type="NCBI Taxonomy" id="1453497"/>
    <lineage>
        <taxon>Bacteria</taxon>
        <taxon>Thermotogati</taxon>
        <taxon>Thermotogota</taxon>
        <taxon>Thermotogae</taxon>
        <taxon>Kosmotogales</taxon>
        <taxon>Kosmotogaceae</taxon>
        <taxon>Kosmotoga</taxon>
    </lineage>
</organism>
<evidence type="ECO:0000313" key="2">
    <source>
        <dbReference type="Proteomes" id="UP000077339"/>
    </source>
</evidence>
<accession>A0A182C759</accession>
<evidence type="ECO:0000313" key="1">
    <source>
        <dbReference type="EMBL" id="OAA31331.1"/>
    </source>
</evidence>
<gene>
    <name evidence="1" type="ORF">AT15_07490</name>
</gene>
<dbReference type="RefSeq" id="WP_068346381.1">
    <property type="nucleotide sequence ID" value="NZ_JFHK01000004.1"/>
</dbReference>
<dbReference type="PANTHER" id="PTHR34374:SF1">
    <property type="entry name" value="LARGE RIBOSOMAL RNA SUBUNIT ACCUMULATION PROTEIN YCED HOMOLOG 1, CHLOROPLASTIC"/>
    <property type="match status" value="1"/>
</dbReference>
<proteinExistence type="predicted"/>
<dbReference type="Proteomes" id="UP000077339">
    <property type="component" value="Unassembled WGS sequence"/>
</dbReference>
<dbReference type="STRING" id="1453497.AT15_07490"/>
<dbReference type="EMBL" id="JFHK01000004">
    <property type="protein sequence ID" value="OAA31331.1"/>
    <property type="molecule type" value="Genomic_DNA"/>
</dbReference>
<reference evidence="1 2" key="1">
    <citation type="submission" date="2014-02" db="EMBL/GenBank/DDBJ databases">
        <title>Kosmotoga genome sequencing.</title>
        <authorList>
            <person name="Pollo S.M."/>
            <person name="Charchuk R."/>
            <person name="Nesbo C.L."/>
        </authorList>
    </citation>
    <scope>NUCLEOTIDE SEQUENCE [LARGE SCALE GENOMIC DNA]</scope>
    <source>
        <strain evidence="1 2">S304</strain>
    </source>
</reference>
<dbReference type="InterPro" id="IPR003772">
    <property type="entry name" value="YceD"/>
</dbReference>
<sequence length="182" mass="20553">MSDRIVRELLVDINSFEDTKKIVLSIDNPFEEIECYSPITIELVLYKEKDSIIVSGNVNTTVVEKCSRCLKSVRLPVDGIIEALYVSQGKFLDRNKSGPAGELDNMFLLSGDILDLSERVIEAIIVEIPQKILCSNDCKGLCPVCGMDLNENPQHHCETPKEPQDKWHSLLYNLKENISKDQ</sequence>
<dbReference type="AlphaFoldDB" id="A0A182C759"/>
<protein>
    <recommendedName>
        <fullName evidence="3">DNA-binding protein</fullName>
    </recommendedName>
</protein>
<dbReference type="OrthoDB" id="9790372at2"/>
<comment type="caution">
    <text evidence="1">The sequence shown here is derived from an EMBL/GenBank/DDBJ whole genome shotgun (WGS) entry which is preliminary data.</text>
</comment>
<name>A0A182C759_9BACT</name>
<dbReference type="PATRIC" id="fig|1453497.3.peg.1492"/>